<organism evidence="2 3">
    <name type="scientific">Mesorhizobium muleiense</name>
    <dbReference type="NCBI Taxonomy" id="1004279"/>
    <lineage>
        <taxon>Bacteria</taxon>
        <taxon>Pseudomonadati</taxon>
        <taxon>Pseudomonadota</taxon>
        <taxon>Alphaproteobacteria</taxon>
        <taxon>Hyphomicrobiales</taxon>
        <taxon>Phyllobacteriaceae</taxon>
        <taxon>Mesorhizobium</taxon>
    </lineage>
</organism>
<evidence type="ECO:0000313" key="3">
    <source>
        <dbReference type="Proteomes" id="UP000198894"/>
    </source>
</evidence>
<dbReference type="InterPro" id="IPR012654">
    <property type="entry name" value="CHP02391"/>
</dbReference>
<evidence type="ECO:0000313" key="2">
    <source>
        <dbReference type="EMBL" id="SDK41531.1"/>
    </source>
</evidence>
<name>A0A1G9BPT9_9HYPH</name>
<accession>A0A1G9BPT9</accession>
<dbReference type="NCBIfam" id="TIGR02391">
    <property type="entry name" value="hypoth_ymh"/>
    <property type="match status" value="1"/>
</dbReference>
<gene>
    <name evidence="2" type="ORF">SAMN05428953_11537</name>
</gene>
<keyword evidence="3" id="KW-1185">Reference proteome</keyword>
<dbReference type="Proteomes" id="UP000198894">
    <property type="component" value="Unassembled WGS sequence"/>
</dbReference>
<feature type="domain" description="Conserved hypothetical protein CHP02391" evidence="1">
    <location>
        <begin position="36"/>
        <end position="153"/>
    </location>
</feature>
<proteinExistence type="predicted"/>
<sequence>MIDRLTQFERVVRVAKNVGATLDKADRRTAHPFDERNIHTDISSVSLKLFDNGHFSQATFEAFKLLEHRIRMLSGLEETGFSLMMNAFNEGGPKIALTDLITISDKDEQKGFRHIFAGALAGIRNPRGHDIRVDPIDLCLDHLSVASVLLRTLEARKSPPA</sequence>
<reference evidence="3" key="1">
    <citation type="submission" date="2016-10" db="EMBL/GenBank/DDBJ databases">
        <authorList>
            <person name="Varghese N."/>
            <person name="Submissions S."/>
        </authorList>
    </citation>
    <scope>NUCLEOTIDE SEQUENCE [LARGE SCALE GENOMIC DNA]</scope>
    <source>
        <strain evidence="3">CGMCC 1.11022</strain>
    </source>
</reference>
<dbReference type="RefSeq" id="WP_091596953.1">
    <property type="nucleotide sequence ID" value="NZ_FNEE01000015.1"/>
</dbReference>
<dbReference type="Pfam" id="PF09509">
    <property type="entry name" value="Hypoth_Ymh"/>
    <property type="match status" value="1"/>
</dbReference>
<protein>
    <submittedName>
        <fullName evidence="2">TIGR02391 family protein</fullName>
    </submittedName>
</protein>
<dbReference type="AlphaFoldDB" id="A0A1G9BPT9"/>
<dbReference type="EMBL" id="FNEE01000015">
    <property type="protein sequence ID" value="SDK41531.1"/>
    <property type="molecule type" value="Genomic_DNA"/>
</dbReference>
<evidence type="ECO:0000259" key="1">
    <source>
        <dbReference type="Pfam" id="PF09509"/>
    </source>
</evidence>